<keyword evidence="3" id="KW-1185">Reference proteome</keyword>
<gene>
    <name evidence="2" type="ORF">TRFO_13070</name>
</gene>
<sequence length="396" mass="46018">MHQTLHDNNDEWDAQIAERRLALVNEDIEAAQKQIASLEKQKIQLNREYLNLEFTLNELQSNLEDLENANQVEDENDDDDEDTEGTFFTILSELESEEAALRGELQSYKDLQRDLGHQKGKYAQQNLKMQKDLEFEKERLENEEMRLRESLDTLNTLQEEYDQKSSLLNGLIQSCEELENEERLLSEELQRQGENVVKDLKLREAELKKELEQALKQEENLKKLLANNQRKLQNHVDELSSKLNKNQSIASWKNDRALLAGKLRKAKQQLVVEMASLNTARQRREDLAVRCKTLLGEDDPGDATGMRAKQMVRAEIESLGLQKQPEVDEEAQIETQYFEELNEQLKLIDNSIIVFTKHRNDTLASLNDELQECSQDGYIRLLKSEMDELQAAVSRF</sequence>
<dbReference type="GeneID" id="94831717"/>
<evidence type="ECO:0000313" key="2">
    <source>
        <dbReference type="EMBL" id="OHT16640.1"/>
    </source>
</evidence>
<keyword evidence="1" id="KW-0175">Coiled coil</keyword>
<dbReference type="OrthoDB" id="10651316at2759"/>
<dbReference type="RefSeq" id="XP_068369776.1">
    <property type="nucleotide sequence ID" value="XM_068497013.1"/>
</dbReference>
<comment type="caution">
    <text evidence="2">The sequence shown here is derived from an EMBL/GenBank/DDBJ whole genome shotgun (WGS) entry which is preliminary data.</text>
</comment>
<dbReference type="VEuPathDB" id="TrichDB:TRFO_13070"/>
<dbReference type="AlphaFoldDB" id="A0A1J4L0I1"/>
<accession>A0A1J4L0I1</accession>
<evidence type="ECO:0000313" key="3">
    <source>
        <dbReference type="Proteomes" id="UP000179807"/>
    </source>
</evidence>
<organism evidence="2 3">
    <name type="scientific">Tritrichomonas foetus</name>
    <dbReference type="NCBI Taxonomy" id="1144522"/>
    <lineage>
        <taxon>Eukaryota</taxon>
        <taxon>Metamonada</taxon>
        <taxon>Parabasalia</taxon>
        <taxon>Tritrichomonadida</taxon>
        <taxon>Tritrichomonadidae</taxon>
        <taxon>Tritrichomonas</taxon>
    </lineage>
</organism>
<protein>
    <submittedName>
        <fullName evidence="2">Uncharacterized protein</fullName>
    </submittedName>
</protein>
<evidence type="ECO:0000256" key="1">
    <source>
        <dbReference type="SAM" id="Coils"/>
    </source>
</evidence>
<dbReference type="EMBL" id="MLAK01000089">
    <property type="protein sequence ID" value="OHT16640.1"/>
    <property type="molecule type" value="Genomic_DNA"/>
</dbReference>
<feature type="coiled-coil region" evidence="1">
    <location>
        <begin position="14"/>
        <end position="242"/>
    </location>
</feature>
<name>A0A1J4L0I1_9EUKA</name>
<proteinExistence type="predicted"/>
<reference evidence="2" key="1">
    <citation type="submission" date="2016-10" db="EMBL/GenBank/DDBJ databases">
        <authorList>
            <person name="Benchimol M."/>
            <person name="Almeida L.G."/>
            <person name="Vasconcelos A.T."/>
            <person name="Perreira-Neves A."/>
            <person name="Rosa I.A."/>
            <person name="Tasca T."/>
            <person name="Bogo M.R."/>
            <person name="de Souza W."/>
        </authorList>
    </citation>
    <scope>NUCLEOTIDE SEQUENCE [LARGE SCALE GENOMIC DNA]</scope>
    <source>
        <strain evidence="2">K</strain>
    </source>
</reference>
<dbReference type="Proteomes" id="UP000179807">
    <property type="component" value="Unassembled WGS sequence"/>
</dbReference>